<dbReference type="Gene3D" id="1.25.40.10">
    <property type="entry name" value="Tetratricopeptide repeat domain"/>
    <property type="match status" value="1"/>
</dbReference>
<dbReference type="OrthoDB" id="2402420at2759"/>
<reference evidence="2" key="1">
    <citation type="journal article" date="2020" name="Fungal Divers.">
        <title>Resolving the Mortierellaceae phylogeny through synthesis of multi-gene phylogenetics and phylogenomics.</title>
        <authorList>
            <person name="Vandepol N."/>
            <person name="Liber J."/>
            <person name="Desiro A."/>
            <person name="Na H."/>
            <person name="Kennedy M."/>
            <person name="Barry K."/>
            <person name="Grigoriev I.V."/>
            <person name="Miller A.N."/>
            <person name="O'Donnell K."/>
            <person name="Stajich J.E."/>
            <person name="Bonito G."/>
        </authorList>
    </citation>
    <scope>NUCLEOTIDE SEQUENCE</scope>
    <source>
        <strain evidence="2">MES-2147</strain>
    </source>
</reference>
<evidence type="ECO:0000313" key="3">
    <source>
        <dbReference type="Proteomes" id="UP000749646"/>
    </source>
</evidence>
<feature type="region of interest" description="Disordered" evidence="1">
    <location>
        <begin position="27"/>
        <end position="48"/>
    </location>
</feature>
<dbReference type="InterPro" id="IPR011990">
    <property type="entry name" value="TPR-like_helical_dom_sf"/>
</dbReference>
<gene>
    <name evidence="2" type="ORF">BGZ65_012605</name>
</gene>
<feature type="region of interest" description="Disordered" evidence="1">
    <location>
        <begin position="153"/>
        <end position="173"/>
    </location>
</feature>
<dbReference type="InterPro" id="IPR006597">
    <property type="entry name" value="Sel1-like"/>
</dbReference>
<name>A0A9P6J3L2_9FUNG</name>
<feature type="compositionally biased region" description="Polar residues" evidence="1">
    <location>
        <begin position="156"/>
        <end position="173"/>
    </location>
</feature>
<comment type="caution">
    <text evidence="2">The sequence shown here is derived from an EMBL/GenBank/DDBJ whole genome shotgun (WGS) entry which is preliminary data.</text>
</comment>
<dbReference type="EMBL" id="JAAAHW010006472">
    <property type="protein sequence ID" value="KAF9960240.1"/>
    <property type="molecule type" value="Genomic_DNA"/>
</dbReference>
<dbReference type="InterPro" id="IPR052748">
    <property type="entry name" value="ISR_Activator"/>
</dbReference>
<organism evidence="2 3">
    <name type="scientific">Modicella reniformis</name>
    <dbReference type="NCBI Taxonomy" id="1440133"/>
    <lineage>
        <taxon>Eukaryota</taxon>
        <taxon>Fungi</taxon>
        <taxon>Fungi incertae sedis</taxon>
        <taxon>Mucoromycota</taxon>
        <taxon>Mortierellomycotina</taxon>
        <taxon>Mortierellomycetes</taxon>
        <taxon>Mortierellales</taxon>
        <taxon>Mortierellaceae</taxon>
        <taxon>Modicella</taxon>
    </lineage>
</organism>
<feature type="region of interest" description="Disordered" evidence="1">
    <location>
        <begin position="412"/>
        <end position="451"/>
    </location>
</feature>
<dbReference type="AlphaFoldDB" id="A0A9P6J3L2"/>
<evidence type="ECO:0000313" key="2">
    <source>
        <dbReference type="EMBL" id="KAF9960240.1"/>
    </source>
</evidence>
<accession>A0A9P6J3L2</accession>
<feature type="compositionally biased region" description="Low complexity" evidence="1">
    <location>
        <begin position="437"/>
        <end position="451"/>
    </location>
</feature>
<proteinExistence type="predicted"/>
<protein>
    <recommendedName>
        <fullName evidence="4">HCP-like protein</fullName>
    </recommendedName>
</protein>
<evidence type="ECO:0000256" key="1">
    <source>
        <dbReference type="SAM" id="MobiDB-lite"/>
    </source>
</evidence>
<keyword evidence="3" id="KW-1185">Reference proteome</keyword>
<dbReference type="Pfam" id="PF08238">
    <property type="entry name" value="Sel1"/>
    <property type="match status" value="2"/>
</dbReference>
<dbReference type="Proteomes" id="UP000749646">
    <property type="component" value="Unassembled WGS sequence"/>
</dbReference>
<dbReference type="PANTHER" id="PTHR45011:SF1">
    <property type="entry name" value="DAP3-BINDING CELL DEATH ENHANCER 1"/>
    <property type="match status" value="1"/>
</dbReference>
<feature type="region of interest" description="Disordered" evidence="1">
    <location>
        <begin position="186"/>
        <end position="208"/>
    </location>
</feature>
<sequence length="755" mass="83345">MDAISDPPQPGMSACYNSFGASLFGTSPDLTEDSRKLSPPPASASRLSRGIPFSDMLDLATAKAENITGIYYAKEMNRKSMPPLPTKDSVSTTLSPSTDLGLPHATYHEHAIIDREGSAKIRIDINASFPVSSRKPFPEADKCTVLDFHGEHQGIPSPTVQHSRTLTNTGPSTSLAHPDVHLDTQLSSNTSPCSLKTPPAKSQHRRSHSASHFFHLSSLKRHSPAQFNLALCYEHGKGGVDRDLEKAIYFYQQAANQGHAKASYNMGCICYNHGELSKAISWFESAGKCSVRGLRKDPLDQPQTGCGRAPSSLKFPLLSQTTSSHELEDMLLGDLASTSGPFAAYFPAILCLALLCRQGVQNRDHETILKKDPSQSIELLQSLLQKASPRSHLGTKRDRLILEQPGLVKSWGQLHGTGGDMGNSSPGLTSPNPPDSPESSGHPLSSSIFSSSCPSLLRRSVTVQDRMHDRSFQIQEHPLERPSEQPGVDDHETWSVTLAQQLLNAWKSTQTTEALAPATELSMEVGKKILRHHLLYITNPTLSKNLYNLGVLYDLYMGNSAIAIKCYRSAFQNSLDSPIFDPQQRPSPVTRINSAWNLGILHVRCKEWRVAQEWFLHAQRDIVLRERQQRHCQQPVTVHESSRGRLDDDDDDITHHQVRDNEIGKPMLNVVPKNKASPSDSPGQKHAQEHFDAVAPGLRGVYSLSTGQNRGKVNMAQSRMVDGSEDMSENEIRTDANKIAWILRWVKSQTDTQVS</sequence>
<dbReference type="SUPFAM" id="SSF81901">
    <property type="entry name" value="HCP-like"/>
    <property type="match status" value="1"/>
</dbReference>
<dbReference type="SMART" id="SM00671">
    <property type="entry name" value="SEL1"/>
    <property type="match status" value="2"/>
</dbReference>
<dbReference type="PANTHER" id="PTHR45011">
    <property type="entry name" value="DAP3-BINDING CELL DEATH ENHANCER 1"/>
    <property type="match status" value="1"/>
</dbReference>
<evidence type="ECO:0008006" key="4">
    <source>
        <dbReference type="Google" id="ProtNLM"/>
    </source>
</evidence>